<evidence type="ECO:0000313" key="2">
    <source>
        <dbReference type="Proteomes" id="UP000325313"/>
    </source>
</evidence>
<dbReference type="EMBL" id="VDEP01000307">
    <property type="protein sequence ID" value="KAA1107875.1"/>
    <property type="molecule type" value="Genomic_DNA"/>
</dbReference>
<name>A0A5B0Q3P3_PUCGR</name>
<dbReference type="AlphaFoldDB" id="A0A5B0Q3P3"/>
<protein>
    <submittedName>
        <fullName evidence="1">Uncharacterized protein</fullName>
    </submittedName>
</protein>
<organism evidence="1 2">
    <name type="scientific">Puccinia graminis f. sp. tritici</name>
    <dbReference type="NCBI Taxonomy" id="56615"/>
    <lineage>
        <taxon>Eukaryota</taxon>
        <taxon>Fungi</taxon>
        <taxon>Dikarya</taxon>
        <taxon>Basidiomycota</taxon>
        <taxon>Pucciniomycotina</taxon>
        <taxon>Pucciniomycetes</taxon>
        <taxon>Pucciniales</taxon>
        <taxon>Pucciniaceae</taxon>
        <taxon>Puccinia</taxon>
    </lineage>
</organism>
<dbReference type="Proteomes" id="UP000325313">
    <property type="component" value="Unassembled WGS sequence"/>
</dbReference>
<evidence type="ECO:0000313" key="1">
    <source>
        <dbReference type="EMBL" id="KAA1107875.1"/>
    </source>
</evidence>
<proteinExistence type="predicted"/>
<accession>A0A5B0Q3P3</accession>
<reference evidence="1 2" key="1">
    <citation type="submission" date="2019-05" db="EMBL/GenBank/DDBJ databases">
        <title>Emergence of the Ug99 lineage of the wheat stem rust pathogen through somatic hybridization.</title>
        <authorList>
            <person name="Li F."/>
            <person name="Upadhyaya N.M."/>
            <person name="Sperschneider J."/>
            <person name="Matny O."/>
            <person name="Nguyen-Phuc H."/>
            <person name="Mago R."/>
            <person name="Raley C."/>
            <person name="Miller M.E."/>
            <person name="Silverstein K.A.T."/>
            <person name="Henningsen E."/>
            <person name="Hirsch C.D."/>
            <person name="Visser B."/>
            <person name="Pretorius Z.A."/>
            <person name="Steffenson B.J."/>
            <person name="Schwessinger B."/>
            <person name="Dodds P.N."/>
            <person name="Figueroa M."/>
        </authorList>
    </citation>
    <scope>NUCLEOTIDE SEQUENCE [LARGE SCALE GENOMIC DNA]</scope>
    <source>
        <strain evidence="1 2">Ug99</strain>
    </source>
</reference>
<sequence>MTSSLDGPERHPDPTLCPNHLVSSPFELKKPDRPAAHRVLNIVPATMASSRMVMRRFANSTSEFDRLFPEQLFMGRRDLSVLQTIRIPTILVGYNVNKWRPSDDCYTTDGKTLTLPCGPSGCWCYSETMRV</sequence>
<gene>
    <name evidence="1" type="ORF">PGTUg99_028461</name>
</gene>
<comment type="caution">
    <text evidence="1">The sequence shown here is derived from an EMBL/GenBank/DDBJ whole genome shotgun (WGS) entry which is preliminary data.</text>
</comment>